<evidence type="ECO:0000313" key="7">
    <source>
        <dbReference type="EMBL" id="MEE3715516.1"/>
    </source>
</evidence>
<evidence type="ECO:0000259" key="6">
    <source>
        <dbReference type="PROSITE" id="PS50926"/>
    </source>
</evidence>
<keyword evidence="3 4" id="KW-0949">S-adenosyl-L-methionine</keyword>
<name>A0AAW9PY89_9CYAN</name>
<feature type="binding site" evidence="4">
    <location>
        <position position="353"/>
    </location>
    <ligand>
        <name>S-adenosyl-L-methionine</name>
        <dbReference type="ChEBI" id="CHEBI:59789"/>
    </ligand>
</feature>
<keyword evidence="2 4" id="KW-0808">Transferase</keyword>
<dbReference type="InterPro" id="IPR012340">
    <property type="entry name" value="NA-bd_OB-fold"/>
</dbReference>
<proteinExistence type="inferred from homology"/>
<dbReference type="GO" id="GO:0070475">
    <property type="term" value="P:rRNA base methylation"/>
    <property type="evidence" value="ECO:0007669"/>
    <property type="project" value="TreeGrafter"/>
</dbReference>
<dbReference type="SUPFAM" id="SSF50249">
    <property type="entry name" value="Nucleic acid-binding proteins"/>
    <property type="match status" value="1"/>
</dbReference>
<dbReference type="InterPro" id="IPR030391">
    <property type="entry name" value="MeTrfase_TrmA_CS"/>
</dbReference>
<dbReference type="AlphaFoldDB" id="A0AAW9PY89"/>
<dbReference type="RefSeq" id="WP_330481939.1">
    <property type="nucleotide sequence ID" value="NZ_JAZBJZ010000004.1"/>
</dbReference>
<dbReference type="SUPFAM" id="SSF53335">
    <property type="entry name" value="S-adenosyl-L-methionine-dependent methyltransferases"/>
    <property type="match status" value="1"/>
</dbReference>
<dbReference type="EMBL" id="JAZBJZ010000004">
    <property type="protein sequence ID" value="MEE3715516.1"/>
    <property type="molecule type" value="Genomic_DNA"/>
</dbReference>
<dbReference type="NCBIfam" id="TIGR00479">
    <property type="entry name" value="rumA"/>
    <property type="match status" value="1"/>
</dbReference>
<dbReference type="PANTHER" id="PTHR11061:SF30">
    <property type="entry name" value="TRNA (URACIL(54)-C(5))-METHYLTRANSFERASE"/>
    <property type="match status" value="1"/>
</dbReference>
<dbReference type="PROSITE" id="PS51687">
    <property type="entry name" value="SAM_MT_RNA_M5U"/>
    <property type="match status" value="1"/>
</dbReference>
<comment type="caution">
    <text evidence="7">The sequence shown here is derived from an EMBL/GenBank/DDBJ whole genome shotgun (WGS) entry which is preliminary data.</text>
</comment>
<keyword evidence="1 4" id="KW-0489">Methyltransferase</keyword>
<dbReference type="EC" id="2.1.1.190" evidence="7"/>
<organism evidence="7 8">
    <name type="scientific">Tumidithrix elongata BACA0141</name>
    <dbReference type="NCBI Taxonomy" id="2716417"/>
    <lineage>
        <taxon>Bacteria</taxon>
        <taxon>Bacillati</taxon>
        <taxon>Cyanobacteriota</taxon>
        <taxon>Cyanophyceae</taxon>
        <taxon>Pseudanabaenales</taxon>
        <taxon>Pseudanabaenaceae</taxon>
        <taxon>Tumidithrix</taxon>
        <taxon>Tumidithrix elongata</taxon>
    </lineage>
</organism>
<dbReference type="PROSITE" id="PS01230">
    <property type="entry name" value="TRMA_1"/>
    <property type="match status" value="1"/>
</dbReference>
<dbReference type="InterPro" id="IPR010280">
    <property type="entry name" value="U5_MeTrfase_fam"/>
</dbReference>
<evidence type="ECO:0000256" key="1">
    <source>
        <dbReference type="ARBA" id="ARBA00022603"/>
    </source>
</evidence>
<dbReference type="Gene3D" id="3.40.50.150">
    <property type="entry name" value="Vaccinia Virus protein VP39"/>
    <property type="match status" value="1"/>
</dbReference>
<evidence type="ECO:0000256" key="2">
    <source>
        <dbReference type="ARBA" id="ARBA00022679"/>
    </source>
</evidence>
<dbReference type="PANTHER" id="PTHR11061">
    <property type="entry name" value="RNA M5U METHYLTRANSFERASE"/>
    <property type="match status" value="1"/>
</dbReference>
<dbReference type="GO" id="GO:0070041">
    <property type="term" value="F:rRNA (uridine-C5-)-methyltransferase activity"/>
    <property type="evidence" value="ECO:0007669"/>
    <property type="project" value="TreeGrafter"/>
</dbReference>
<dbReference type="Pfam" id="PF05958">
    <property type="entry name" value="tRNA_U5-meth_tr"/>
    <property type="match status" value="1"/>
</dbReference>
<feature type="active site" description="Nucleophile" evidence="4">
    <location>
        <position position="429"/>
    </location>
</feature>
<dbReference type="PROSITE" id="PS50926">
    <property type="entry name" value="TRAM"/>
    <property type="match status" value="1"/>
</dbReference>
<dbReference type="Pfam" id="PF01938">
    <property type="entry name" value="TRAM"/>
    <property type="match status" value="1"/>
</dbReference>
<dbReference type="Proteomes" id="UP001333818">
    <property type="component" value="Unassembled WGS sequence"/>
</dbReference>
<gene>
    <name evidence="7" type="primary">rlmD</name>
    <name evidence="7" type="ORF">V2H45_02015</name>
</gene>
<feature type="binding site" evidence="4">
    <location>
        <position position="402"/>
    </location>
    <ligand>
        <name>S-adenosyl-L-methionine</name>
        <dbReference type="ChEBI" id="CHEBI:59789"/>
    </ligand>
</feature>
<feature type="domain" description="TRAM" evidence="6">
    <location>
        <begin position="2"/>
        <end position="63"/>
    </location>
</feature>
<comment type="similarity">
    <text evidence="4">Belongs to the class I-like SAM-binding methyltransferase superfamily. RNA M5U methyltransferase family.</text>
</comment>
<dbReference type="CDD" id="cd02440">
    <property type="entry name" value="AdoMet_MTases"/>
    <property type="match status" value="1"/>
</dbReference>
<sequence length="472" mass="54128">MTRKKNQIILEKVEVIDIGSKGRAIAKLENGKKLFIENAVPGDICDVQVFKKRRSYLEGKAICFHELSSDRVEPVCEHFGTCGGCKWQQLDYAQQLIYKQSSVAKSFLNELSSEIKLPEISPIVGSAKQYLYRNKLEYSFSANRWIPKEELELEIEDRDRDALGFHIQGMWEKVLDINHCHLQEQPSNQIRLAVKKFAKDNGLPFYNLRYQSGLLRNLMIRTTSTQEVMAIFQFFEDDTENIKKLLDYVIDGFPNLTSLMYVINKKSNDSFFDQDVILYHGRDYLIEEIEDLKFRIRPKSFFQVNAIQACELYKVARSFAQISRQDVVYDLYTGIGTIAQFVARQAKKVVGIESIPQAIEDAKENAEVNQLDNVDFFVGDIKDLLNDAFIQAHGLPQVVITDPPRVGMHKDVVQKLLEIAAPRIVYVSCNPDSQAKDLALLCEKYDVTRVQPVDMFPQTPHVENVVLLELKA</sequence>
<dbReference type="FunFam" id="3.40.50.150:FF:000009">
    <property type="entry name" value="23S rRNA (Uracil(1939)-C(5))-methyltransferase RlmD"/>
    <property type="match status" value="1"/>
</dbReference>
<evidence type="ECO:0000313" key="8">
    <source>
        <dbReference type="Proteomes" id="UP001333818"/>
    </source>
</evidence>
<dbReference type="Gene3D" id="2.40.50.1070">
    <property type="match status" value="1"/>
</dbReference>
<evidence type="ECO:0000256" key="4">
    <source>
        <dbReference type="PROSITE-ProRule" id="PRU01024"/>
    </source>
</evidence>
<reference evidence="7" key="1">
    <citation type="submission" date="2024-01" db="EMBL/GenBank/DDBJ databases">
        <title>Bank of Algae and Cyanobacteria of the Azores (BACA) strain genomes.</title>
        <authorList>
            <person name="Luz R."/>
            <person name="Cordeiro R."/>
            <person name="Fonseca A."/>
            <person name="Goncalves V."/>
        </authorList>
    </citation>
    <scope>NUCLEOTIDE SEQUENCE</scope>
    <source>
        <strain evidence="7">BACA0141</strain>
    </source>
</reference>
<feature type="active site" evidence="5">
    <location>
        <position position="429"/>
    </location>
</feature>
<dbReference type="Gene3D" id="2.40.50.140">
    <property type="entry name" value="Nucleic acid-binding proteins"/>
    <property type="match status" value="1"/>
</dbReference>
<accession>A0AAW9PY89</accession>
<evidence type="ECO:0000256" key="3">
    <source>
        <dbReference type="ARBA" id="ARBA00022691"/>
    </source>
</evidence>
<dbReference type="InterPro" id="IPR029063">
    <property type="entry name" value="SAM-dependent_MTases_sf"/>
</dbReference>
<dbReference type="InterPro" id="IPR030390">
    <property type="entry name" value="MeTrfase_TrmA_AS"/>
</dbReference>
<keyword evidence="8" id="KW-1185">Reference proteome</keyword>
<feature type="binding site" evidence="4">
    <location>
        <position position="303"/>
    </location>
    <ligand>
        <name>S-adenosyl-L-methionine</name>
        <dbReference type="ChEBI" id="CHEBI:59789"/>
    </ligand>
</feature>
<evidence type="ECO:0000256" key="5">
    <source>
        <dbReference type="PROSITE-ProRule" id="PRU10015"/>
    </source>
</evidence>
<protein>
    <submittedName>
        <fullName evidence="7">23S rRNA (Uracil(1939)-C(5))-methyltransferase RlmD</fullName>
        <ecNumber evidence="7">2.1.1.190</ecNumber>
    </submittedName>
</protein>
<dbReference type="InterPro" id="IPR002792">
    <property type="entry name" value="TRAM_dom"/>
</dbReference>
<dbReference type="PROSITE" id="PS01231">
    <property type="entry name" value="TRMA_2"/>
    <property type="match status" value="1"/>
</dbReference>
<feature type="binding site" evidence="4">
    <location>
        <position position="332"/>
    </location>
    <ligand>
        <name>S-adenosyl-L-methionine</name>
        <dbReference type="ChEBI" id="CHEBI:59789"/>
    </ligand>
</feature>